<dbReference type="NCBIfam" id="TIGR00229">
    <property type="entry name" value="sensory_box"/>
    <property type="match status" value="1"/>
</dbReference>
<keyword evidence="1" id="KW-1133">Transmembrane helix</keyword>
<dbReference type="Gene3D" id="3.30.70.270">
    <property type="match status" value="1"/>
</dbReference>
<feature type="transmembrane region" description="Helical" evidence="1">
    <location>
        <begin position="95"/>
        <end position="126"/>
    </location>
</feature>
<dbReference type="InterPro" id="IPR035919">
    <property type="entry name" value="EAL_sf"/>
</dbReference>
<keyword evidence="1" id="KW-0812">Transmembrane</keyword>
<dbReference type="InterPro" id="IPR035965">
    <property type="entry name" value="PAS-like_dom_sf"/>
</dbReference>
<proteinExistence type="predicted"/>
<dbReference type="Gene3D" id="3.30.450.20">
    <property type="entry name" value="PAS domain"/>
    <property type="match status" value="1"/>
</dbReference>
<dbReference type="SUPFAM" id="SSF55073">
    <property type="entry name" value="Nucleotide cyclase"/>
    <property type="match status" value="1"/>
</dbReference>
<dbReference type="PANTHER" id="PTHR44757">
    <property type="entry name" value="DIGUANYLATE CYCLASE DGCP"/>
    <property type="match status" value="1"/>
</dbReference>
<dbReference type="Pfam" id="PF13188">
    <property type="entry name" value="PAS_8"/>
    <property type="match status" value="1"/>
</dbReference>
<dbReference type="SUPFAM" id="SSF55785">
    <property type="entry name" value="PYP-like sensor domain (PAS domain)"/>
    <property type="match status" value="1"/>
</dbReference>
<accession>A0ABS5CAA3</accession>
<dbReference type="PROSITE" id="PS50883">
    <property type="entry name" value="EAL"/>
    <property type="match status" value="1"/>
</dbReference>
<evidence type="ECO:0000256" key="1">
    <source>
        <dbReference type="SAM" id="Phobius"/>
    </source>
</evidence>
<dbReference type="SMART" id="SM00052">
    <property type="entry name" value="EAL"/>
    <property type="match status" value="1"/>
</dbReference>
<feature type="transmembrane region" description="Helical" evidence="1">
    <location>
        <begin position="146"/>
        <end position="167"/>
    </location>
</feature>
<dbReference type="InterPro" id="IPR001633">
    <property type="entry name" value="EAL_dom"/>
</dbReference>
<dbReference type="InterPro" id="IPR000160">
    <property type="entry name" value="GGDEF_dom"/>
</dbReference>
<dbReference type="InterPro" id="IPR029787">
    <property type="entry name" value="Nucleotide_cyclase"/>
</dbReference>
<sequence length="737" mass="82802">MATSYEQFSSKLLTYTLMFLILSSLPIYVTVLSLELITFQVFTRFVSSVIPLGLVLYFVYRQSYKTLKGKLIISAYSFLLCSIVMWFIPTPNSGIVVFLFALLSLIYLDRYVTLLASGYGIVVLIIHQLFNPYTLEMDLLSRVVQFTLFAMCCITCVSVCIIGRRIIAHAQRSEKKALDNENRYRQIFELSPEANIVQIDNKIVHMNRSGLTMLGAQHLDELIGVDVFDLALPEYHDLIRAKAADLIAGKTILDYTELRIYKVNGEVIEVETNSISTLFNNRPAILSNFRNISETKSARETINYMAYHDQLTDLPNRYQFITKLEAELRYAVHRPASFALLFLDMDRFKSINDTFGHPLGDRLLKNFAKRLQGSLEPSSFAARLAGDEFVILLPNSNAETLGILIEPLLERLSEPFILKGQEISVTTSIGIAIYPKDGQDADTLLIHADAAMYAAKRQGRNNYAFYSTEMNEVNLRKMMLEQDLRKALQQGELHLVYQGKKDLSADRLSGFEALLRWTHPKFGAVSPAEFIPLAEETGLIVPIGEWVIRQVCDQINSWKQAGLSPLPVSVNLSVRQFKQDNLIEMLKTILLSTGIEPRLIDLEITESVASSNFEAPLIDKLHVMKALGVSISIDDFGTGYSSLSYLRLFPVDTLKMDKCFIRNIDHNQDDLAIVTAIIGMAHSLKLQVLAEGVENETQLALLKEQRCDGAQGYLIGYPVGASEVEPLLAPAHAFSNS</sequence>
<organism evidence="4 5">
    <name type="scientific">Paenibacillus lignilyticus</name>
    <dbReference type="NCBI Taxonomy" id="1172615"/>
    <lineage>
        <taxon>Bacteria</taxon>
        <taxon>Bacillati</taxon>
        <taxon>Bacillota</taxon>
        <taxon>Bacilli</taxon>
        <taxon>Bacillales</taxon>
        <taxon>Paenibacillaceae</taxon>
        <taxon>Paenibacillus</taxon>
    </lineage>
</organism>
<dbReference type="CDD" id="cd00130">
    <property type="entry name" value="PAS"/>
    <property type="match status" value="1"/>
</dbReference>
<gene>
    <name evidence="4" type="ORF">I8J30_04735</name>
</gene>
<dbReference type="SMART" id="SM00091">
    <property type="entry name" value="PAS"/>
    <property type="match status" value="1"/>
</dbReference>
<evidence type="ECO:0000313" key="5">
    <source>
        <dbReference type="Proteomes" id="UP000673394"/>
    </source>
</evidence>
<dbReference type="InterPro" id="IPR043128">
    <property type="entry name" value="Rev_trsase/Diguanyl_cyclase"/>
</dbReference>
<protein>
    <submittedName>
        <fullName evidence="4">EAL domain-containing protein</fullName>
    </submittedName>
</protein>
<feature type="domain" description="GGDEF" evidence="3">
    <location>
        <begin position="336"/>
        <end position="468"/>
    </location>
</feature>
<dbReference type="PANTHER" id="PTHR44757:SF2">
    <property type="entry name" value="BIOFILM ARCHITECTURE MAINTENANCE PROTEIN MBAA"/>
    <property type="match status" value="1"/>
</dbReference>
<dbReference type="PROSITE" id="PS50887">
    <property type="entry name" value="GGDEF"/>
    <property type="match status" value="1"/>
</dbReference>
<dbReference type="EMBL" id="JAGKSP010000001">
    <property type="protein sequence ID" value="MBP3962008.1"/>
    <property type="molecule type" value="Genomic_DNA"/>
</dbReference>
<dbReference type="CDD" id="cd01948">
    <property type="entry name" value="EAL"/>
    <property type="match status" value="1"/>
</dbReference>
<keyword evidence="5" id="KW-1185">Reference proteome</keyword>
<dbReference type="InterPro" id="IPR052155">
    <property type="entry name" value="Biofilm_reg_signaling"/>
</dbReference>
<evidence type="ECO:0000259" key="2">
    <source>
        <dbReference type="PROSITE" id="PS50883"/>
    </source>
</evidence>
<keyword evidence="1" id="KW-0472">Membrane</keyword>
<dbReference type="RefSeq" id="WP_210655824.1">
    <property type="nucleotide sequence ID" value="NZ_JAGKSP010000001.1"/>
</dbReference>
<dbReference type="SUPFAM" id="SSF141868">
    <property type="entry name" value="EAL domain-like"/>
    <property type="match status" value="1"/>
</dbReference>
<dbReference type="InterPro" id="IPR000014">
    <property type="entry name" value="PAS"/>
</dbReference>
<dbReference type="Gene3D" id="3.20.20.450">
    <property type="entry name" value="EAL domain"/>
    <property type="match status" value="1"/>
</dbReference>
<dbReference type="Pfam" id="PF00563">
    <property type="entry name" value="EAL"/>
    <property type="match status" value="1"/>
</dbReference>
<reference evidence="4 5" key="1">
    <citation type="submission" date="2021-04" db="EMBL/GenBank/DDBJ databases">
        <title>Paenibacillus sp. DLE-14 whole genome sequence.</title>
        <authorList>
            <person name="Ham Y.J."/>
        </authorList>
    </citation>
    <scope>NUCLEOTIDE SEQUENCE [LARGE SCALE GENOMIC DNA]</scope>
    <source>
        <strain evidence="4 5">DLE-14</strain>
    </source>
</reference>
<evidence type="ECO:0000313" key="4">
    <source>
        <dbReference type="EMBL" id="MBP3962008.1"/>
    </source>
</evidence>
<name>A0ABS5CAA3_9BACL</name>
<feature type="transmembrane region" description="Helical" evidence="1">
    <location>
        <begin position="12"/>
        <end position="31"/>
    </location>
</feature>
<dbReference type="SMART" id="SM00267">
    <property type="entry name" value="GGDEF"/>
    <property type="match status" value="1"/>
</dbReference>
<evidence type="ECO:0000259" key="3">
    <source>
        <dbReference type="PROSITE" id="PS50887"/>
    </source>
</evidence>
<feature type="domain" description="EAL" evidence="2">
    <location>
        <begin position="477"/>
        <end position="732"/>
    </location>
</feature>
<comment type="caution">
    <text evidence="4">The sequence shown here is derived from an EMBL/GenBank/DDBJ whole genome shotgun (WGS) entry which is preliminary data.</text>
</comment>
<dbReference type="Proteomes" id="UP000673394">
    <property type="component" value="Unassembled WGS sequence"/>
</dbReference>
<dbReference type="NCBIfam" id="TIGR00254">
    <property type="entry name" value="GGDEF"/>
    <property type="match status" value="1"/>
</dbReference>
<feature type="transmembrane region" description="Helical" evidence="1">
    <location>
        <begin position="37"/>
        <end position="59"/>
    </location>
</feature>
<dbReference type="CDD" id="cd01949">
    <property type="entry name" value="GGDEF"/>
    <property type="match status" value="1"/>
</dbReference>
<dbReference type="Pfam" id="PF00990">
    <property type="entry name" value="GGDEF"/>
    <property type="match status" value="1"/>
</dbReference>